<feature type="transmembrane region" description="Helical" evidence="8">
    <location>
        <begin position="137"/>
        <end position="155"/>
    </location>
</feature>
<feature type="transmembrane region" description="Helical" evidence="8">
    <location>
        <begin position="333"/>
        <end position="353"/>
    </location>
</feature>
<keyword evidence="7 8" id="KW-0472">Membrane</keyword>
<dbReference type="PANTHER" id="PTHR33908:SF11">
    <property type="entry name" value="MEMBRANE PROTEIN"/>
    <property type="match status" value="1"/>
</dbReference>
<evidence type="ECO:0000256" key="6">
    <source>
        <dbReference type="ARBA" id="ARBA00022989"/>
    </source>
</evidence>
<dbReference type="PANTHER" id="PTHR33908">
    <property type="entry name" value="MANNOSYLTRANSFERASE YKCB-RELATED"/>
    <property type="match status" value="1"/>
</dbReference>
<feature type="transmembrane region" description="Helical" evidence="8">
    <location>
        <begin position="88"/>
        <end position="106"/>
    </location>
</feature>
<evidence type="ECO:0000259" key="9">
    <source>
        <dbReference type="Pfam" id="PF13231"/>
    </source>
</evidence>
<accession>A0A1F7GVX5</accession>
<proteinExistence type="predicted"/>
<evidence type="ECO:0000256" key="1">
    <source>
        <dbReference type="ARBA" id="ARBA00004651"/>
    </source>
</evidence>
<gene>
    <name evidence="10" type="ORF">A3C24_01045</name>
</gene>
<dbReference type="Proteomes" id="UP000177159">
    <property type="component" value="Unassembled WGS sequence"/>
</dbReference>
<evidence type="ECO:0000256" key="5">
    <source>
        <dbReference type="ARBA" id="ARBA00022692"/>
    </source>
</evidence>
<feature type="transmembrane region" description="Helical" evidence="8">
    <location>
        <begin position="161"/>
        <end position="193"/>
    </location>
</feature>
<keyword evidence="2" id="KW-1003">Cell membrane</keyword>
<dbReference type="EMBL" id="MFZM01000024">
    <property type="protein sequence ID" value="OGK23227.1"/>
    <property type="molecule type" value="Genomic_DNA"/>
</dbReference>
<dbReference type="Pfam" id="PF13231">
    <property type="entry name" value="PMT_2"/>
    <property type="match status" value="1"/>
</dbReference>
<reference evidence="10 11" key="1">
    <citation type="journal article" date="2016" name="Nat. Commun.">
        <title>Thousands of microbial genomes shed light on interconnected biogeochemical processes in an aquifer system.</title>
        <authorList>
            <person name="Anantharaman K."/>
            <person name="Brown C.T."/>
            <person name="Hug L.A."/>
            <person name="Sharon I."/>
            <person name="Castelle C.J."/>
            <person name="Probst A.J."/>
            <person name="Thomas B.C."/>
            <person name="Singh A."/>
            <person name="Wilkins M.J."/>
            <person name="Karaoz U."/>
            <person name="Brodie E.L."/>
            <person name="Williams K.H."/>
            <person name="Hubbard S.S."/>
            <person name="Banfield J.F."/>
        </authorList>
    </citation>
    <scope>NUCLEOTIDE SEQUENCE [LARGE SCALE GENOMIC DNA]</scope>
</reference>
<feature type="transmembrane region" description="Helical" evidence="8">
    <location>
        <begin position="277"/>
        <end position="296"/>
    </location>
</feature>
<evidence type="ECO:0000313" key="10">
    <source>
        <dbReference type="EMBL" id="OGK23227.1"/>
    </source>
</evidence>
<organism evidence="10 11">
    <name type="scientific">Candidatus Roizmanbacteria bacterium RIFCSPHIGHO2_02_FULL_37_24</name>
    <dbReference type="NCBI Taxonomy" id="1802037"/>
    <lineage>
        <taxon>Bacteria</taxon>
        <taxon>Candidatus Roizmaniibacteriota</taxon>
    </lineage>
</organism>
<evidence type="ECO:0000256" key="3">
    <source>
        <dbReference type="ARBA" id="ARBA00022676"/>
    </source>
</evidence>
<keyword evidence="5 8" id="KW-0812">Transmembrane</keyword>
<keyword evidence="6 8" id="KW-1133">Transmembrane helix</keyword>
<evidence type="ECO:0000313" key="11">
    <source>
        <dbReference type="Proteomes" id="UP000177159"/>
    </source>
</evidence>
<feature type="transmembrane region" description="Helical" evidence="8">
    <location>
        <begin position="34"/>
        <end position="54"/>
    </location>
</feature>
<dbReference type="GO" id="GO:0009103">
    <property type="term" value="P:lipopolysaccharide biosynthetic process"/>
    <property type="evidence" value="ECO:0007669"/>
    <property type="project" value="UniProtKB-ARBA"/>
</dbReference>
<feature type="transmembrane region" description="Helical" evidence="8">
    <location>
        <begin position="60"/>
        <end position="81"/>
    </location>
</feature>
<dbReference type="AlphaFoldDB" id="A0A1F7GVX5"/>
<dbReference type="GO" id="GO:0005886">
    <property type="term" value="C:plasma membrane"/>
    <property type="evidence" value="ECO:0007669"/>
    <property type="project" value="UniProtKB-SubCell"/>
</dbReference>
<evidence type="ECO:0000256" key="8">
    <source>
        <dbReference type="SAM" id="Phobius"/>
    </source>
</evidence>
<evidence type="ECO:0000256" key="4">
    <source>
        <dbReference type="ARBA" id="ARBA00022679"/>
    </source>
</evidence>
<protein>
    <recommendedName>
        <fullName evidence="9">Glycosyltransferase RgtA/B/C/D-like domain-containing protein</fullName>
    </recommendedName>
</protein>
<feature type="transmembrane region" description="Helical" evidence="8">
    <location>
        <begin position="358"/>
        <end position="376"/>
    </location>
</feature>
<name>A0A1F7GVX5_9BACT</name>
<sequence length="468" mass="53848">MMIKQHYTFLFPLIIGAFLRFFRIRENIYFDGELGHNYLAIKNFISAGIIPLIGPPTSHTWLSFGPLYYWIFGPILALGGYEPIIGSYFFALIGIVTICVNFYVVKKLFDEKTAFFSSFLAAVSPSWLFLTRQARFFSLILPLSYLYLLFLTYSISKNTRYLFWTGIILGIMLNFHFSPLILIPGTILVLYFYRSSFSLKNYAQGCLGVFIPNIPLLLYDFFHGFSMTRQLVLWIPYRIFGFVGLYPKNTADQTIISGNISSLFTFISNSFLPMRGITLISIIIGSALLLFLILRSRFISKSSAEKKVWHVILALSVIGYIGIFLHGNPPYHYYLPLYPFPILFASLALVYLWKKYKLITITLLGVLAVTNLLFYFSEKWFFIPQIKQANSAVPYSLQNSIVQTVINDVDGKKFSLKRVGPLDQFEGNYAQNYQYLLWLSGNEPVPKAQIEYTIFELEESVTVKKTYE</sequence>
<comment type="subcellular location">
    <subcellularLocation>
        <location evidence="1">Cell membrane</location>
        <topology evidence="1">Multi-pass membrane protein</topology>
    </subcellularLocation>
</comment>
<feature type="transmembrane region" description="Helical" evidence="8">
    <location>
        <begin position="205"/>
        <end position="225"/>
    </location>
</feature>
<keyword evidence="3" id="KW-0328">Glycosyltransferase</keyword>
<evidence type="ECO:0000256" key="2">
    <source>
        <dbReference type="ARBA" id="ARBA00022475"/>
    </source>
</evidence>
<comment type="caution">
    <text evidence="10">The sequence shown here is derived from an EMBL/GenBank/DDBJ whole genome shotgun (WGS) entry which is preliminary data.</text>
</comment>
<keyword evidence="4" id="KW-0808">Transferase</keyword>
<dbReference type="InterPro" id="IPR038731">
    <property type="entry name" value="RgtA/B/C-like"/>
</dbReference>
<feature type="transmembrane region" description="Helical" evidence="8">
    <location>
        <begin position="6"/>
        <end position="22"/>
    </location>
</feature>
<feature type="domain" description="Glycosyltransferase RgtA/B/C/D-like" evidence="9">
    <location>
        <begin position="66"/>
        <end position="217"/>
    </location>
</feature>
<feature type="transmembrane region" description="Helical" evidence="8">
    <location>
        <begin position="308"/>
        <end position="327"/>
    </location>
</feature>
<dbReference type="InterPro" id="IPR050297">
    <property type="entry name" value="LipidA_mod_glycosyltrf_83"/>
</dbReference>
<evidence type="ECO:0000256" key="7">
    <source>
        <dbReference type="ARBA" id="ARBA00023136"/>
    </source>
</evidence>
<dbReference type="GO" id="GO:0016763">
    <property type="term" value="F:pentosyltransferase activity"/>
    <property type="evidence" value="ECO:0007669"/>
    <property type="project" value="TreeGrafter"/>
</dbReference>